<sequence length="468" mass="51961">MAKYPTVDGAVVEEEGAPKKKKARVLPPEILSNSPLVNRTRGIDAIVTNMLATLEEPSIYTLLWASHVADNQGMKRVPRATKYFVILLVFLTASIQVFIPVTLVYINVVWLNYDDDSPTLGSFSDWWYATCPGLHQPDSAYCDEDRYWSQYDIEHEPGAKDNLCDDDWVTDADDIFPGDVVEKRFGGGNYISGDIVQMDPTAKVPVPHTVTLDGEEKHLLFTEWQNTTTKIQLDAVAMKKVILGTKNKHFKREFMGLVILEKISSFFLSVYLMSTLTPTLAECSNFLLVNRIFSSTNGEGFWLVIGCILQIISIIVVMLATQLLFLASPAIEDQLLNCAALGFLCEVDNAMAGSVAASPLSEEFNLRAQTVICHFIDTWEDSEEKEELLRCLMGLIEQEEATWQAQQAQGGARAATTQPTKKKSSGSIAAYSIGLSCFSVFYYILVCILWGTTILGSICMSKPQSAQH</sequence>
<feature type="transmembrane region" description="Helical" evidence="1">
    <location>
        <begin position="301"/>
        <end position="326"/>
    </location>
</feature>
<gene>
    <name evidence="2" type="ORF">FPAR1323_LOCUS8175</name>
</gene>
<reference evidence="2" key="1">
    <citation type="submission" date="2021-01" db="EMBL/GenBank/DDBJ databases">
        <authorList>
            <person name="Corre E."/>
            <person name="Pelletier E."/>
            <person name="Niang G."/>
            <person name="Scheremetjew M."/>
            <person name="Finn R."/>
            <person name="Kale V."/>
            <person name="Holt S."/>
            <person name="Cochrane G."/>
            <person name="Meng A."/>
            <person name="Brown T."/>
            <person name="Cohen L."/>
        </authorList>
    </citation>
    <scope>NUCLEOTIDE SEQUENCE</scope>
    <source>
        <strain evidence="2">RCC1693</strain>
    </source>
</reference>
<organism evidence="2">
    <name type="scientific">Florenciella parvula</name>
    <dbReference type="NCBI Taxonomy" id="236787"/>
    <lineage>
        <taxon>Eukaryota</taxon>
        <taxon>Sar</taxon>
        <taxon>Stramenopiles</taxon>
        <taxon>Ochrophyta</taxon>
        <taxon>Dictyochophyceae</taxon>
        <taxon>Florenciellales</taxon>
        <taxon>Florenciella</taxon>
    </lineage>
</organism>
<name>A0A7S2C2I3_9STRA</name>
<feature type="transmembrane region" description="Helical" evidence="1">
    <location>
        <begin position="83"/>
        <end position="106"/>
    </location>
</feature>
<protein>
    <submittedName>
        <fullName evidence="2">Uncharacterized protein</fullName>
    </submittedName>
</protein>
<dbReference type="EMBL" id="HBGT01015295">
    <property type="protein sequence ID" value="CAD9413884.1"/>
    <property type="molecule type" value="Transcribed_RNA"/>
</dbReference>
<accession>A0A7S2C2I3</accession>
<evidence type="ECO:0000256" key="1">
    <source>
        <dbReference type="SAM" id="Phobius"/>
    </source>
</evidence>
<feature type="transmembrane region" description="Helical" evidence="1">
    <location>
        <begin position="254"/>
        <end position="281"/>
    </location>
</feature>
<keyword evidence="1" id="KW-0812">Transmembrane</keyword>
<keyword evidence="1" id="KW-0472">Membrane</keyword>
<feature type="transmembrane region" description="Helical" evidence="1">
    <location>
        <begin position="428"/>
        <end position="451"/>
    </location>
</feature>
<evidence type="ECO:0000313" key="2">
    <source>
        <dbReference type="EMBL" id="CAD9413884.1"/>
    </source>
</evidence>
<keyword evidence="1" id="KW-1133">Transmembrane helix</keyword>
<proteinExistence type="predicted"/>
<dbReference type="AlphaFoldDB" id="A0A7S2C2I3"/>